<accession>A0AAX6I8Z3</accession>
<dbReference type="EMBL" id="JANAVB010003599">
    <property type="protein sequence ID" value="KAJ6849393.1"/>
    <property type="molecule type" value="Genomic_DNA"/>
</dbReference>
<dbReference type="PROSITE" id="PS50934">
    <property type="entry name" value="SWIRM"/>
    <property type="match status" value="1"/>
</dbReference>
<feature type="domain" description="SWIRM" evidence="5">
    <location>
        <begin position="49"/>
        <end position="146"/>
    </location>
</feature>
<dbReference type="GO" id="GO:0006325">
    <property type="term" value="P:chromatin organization"/>
    <property type="evidence" value="ECO:0007669"/>
    <property type="project" value="UniProtKB-KW"/>
</dbReference>
<dbReference type="Gene3D" id="1.10.10.10">
    <property type="entry name" value="Winged helix-like DNA-binding domain superfamily/Winged helix DNA-binding domain"/>
    <property type="match status" value="1"/>
</dbReference>
<dbReference type="PANTHER" id="PTHR10742:SF373">
    <property type="entry name" value="LYSINE-SPECIFIC HISTONE DEMETHYLASE 1 HOMOLOG 2"/>
    <property type="match status" value="1"/>
</dbReference>
<dbReference type="SUPFAM" id="SSF46689">
    <property type="entry name" value="Homeodomain-like"/>
    <property type="match status" value="1"/>
</dbReference>
<reference evidence="6" key="1">
    <citation type="journal article" date="2023" name="GigaByte">
        <title>Genome assembly of the bearded iris, Iris pallida Lam.</title>
        <authorList>
            <person name="Bruccoleri R.E."/>
            <person name="Oakeley E.J."/>
            <person name="Faust A.M.E."/>
            <person name="Altorfer M."/>
            <person name="Dessus-Babus S."/>
            <person name="Burckhardt D."/>
            <person name="Oertli M."/>
            <person name="Naumann U."/>
            <person name="Petersen F."/>
            <person name="Wong J."/>
        </authorList>
    </citation>
    <scope>NUCLEOTIDE SEQUENCE</scope>
    <source>
        <strain evidence="6">GSM-AAB239-AS_SAM_17_03QT</strain>
    </source>
</reference>
<dbReference type="InterPro" id="IPR002937">
    <property type="entry name" value="Amino_oxidase"/>
</dbReference>
<organism evidence="6 7">
    <name type="scientific">Iris pallida</name>
    <name type="common">Sweet iris</name>
    <dbReference type="NCBI Taxonomy" id="29817"/>
    <lineage>
        <taxon>Eukaryota</taxon>
        <taxon>Viridiplantae</taxon>
        <taxon>Streptophyta</taxon>
        <taxon>Embryophyta</taxon>
        <taxon>Tracheophyta</taxon>
        <taxon>Spermatophyta</taxon>
        <taxon>Magnoliopsida</taxon>
        <taxon>Liliopsida</taxon>
        <taxon>Asparagales</taxon>
        <taxon>Iridaceae</taxon>
        <taxon>Iridoideae</taxon>
        <taxon>Irideae</taxon>
        <taxon>Iris</taxon>
    </lineage>
</organism>
<dbReference type="InterPro" id="IPR009057">
    <property type="entry name" value="Homeodomain-like_sf"/>
</dbReference>
<dbReference type="AlphaFoldDB" id="A0AAX6I8Z3"/>
<dbReference type="Pfam" id="PF01593">
    <property type="entry name" value="Amino_oxidase"/>
    <property type="match status" value="1"/>
</dbReference>
<keyword evidence="7" id="KW-1185">Reference proteome</keyword>
<evidence type="ECO:0000256" key="1">
    <source>
        <dbReference type="ARBA" id="ARBA00005995"/>
    </source>
</evidence>
<dbReference type="Proteomes" id="UP001140949">
    <property type="component" value="Unassembled WGS sequence"/>
</dbReference>
<sequence length="452" mass="49500">MDPPPPPAPRRPRRSAAALHPPSYAEPELDADAPPGLRRWRRKTLESLQKETHTEALIALSLGFPVDSLLRPHETLIPGFSLNDYLVIRNHILSLWRRHSVRCPLPLEPLKETISADYDPLVSAAYTFLSTHGFINFGIIRPLRPAEADGARAGSVVVVGAGLSGLAAARQLLQFGYKVVVLEGKARPGGRVYTSKLGKDGKFAAVELGGSVITGTHANPLAVLARQIGAPLHKIRDRCPLFYPDGAEVDGRLDLEVDAMFNKLLDRASELREAMGGFADGVSLGDAVDKMRKLYGVARRKEEKEVLDWHFANLEYANAGCLSDLSLAHWDQDDPYEMDGDHCFLAGGNWRLISGLCEDVPILYGKKVARIEYGDDSGVEVAVEGGAGVSGRRGAVHRVARRTEEREHQVRARVASQEEGGDREIRFRVAEQNRDALPVCVLGGGPRYVRVP</sequence>
<dbReference type="InterPro" id="IPR007526">
    <property type="entry name" value="SWIRM"/>
</dbReference>
<gene>
    <name evidence="6" type="ORF">M6B38_270390</name>
</gene>
<comment type="caution">
    <text evidence="6">The sequence shown here is derived from an EMBL/GenBank/DDBJ whole genome shotgun (WGS) entry which is preliminary data.</text>
</comment>
<dbReference type="GO" id="GO:0016491">
    <property type="term" value="F:oxidoreductase activity"/>
    <property type="evidence" value="ECO:0007669"/>
    <property type="project" value="InterPro"/>
</dbReference>
<evidence type="ECO:0000256" key="3">
    <source>
        <dbReference type="ARBA" id="ARBA00022946"/>
    </source>
</evidence>
<evidence type="ECO:0000259" key="5">
    <source>
        <dbReference type="PROSITE" id="PS50934"/>
    </source>
</evidence>
<dbReference type="InterPro" id="IPR036188">
    <property type="entry name" value="FAD/NAD-bd_sf"/>
</dbReference>
<dbReference type="InterPro" id="IPR036388">
    <property type="entry name" value="WH-like_DNA-bd_sf"/>
</dbReference>
<evidence type="ECO:0000313" key="6">
    <source>
        <dbReference type="EMBL" id="KAJ6849393.1"/>
    </source>
</evidence>
<comment type="similarity">
    <text evidence="1">Belongs to the flavin monoamine oxidase family.</text>
</comment>
<evidence type="ECO:0000313" key="7">
    <source>
        <dbReference type="Proteomes" id="UP001140949"/>
    </source>
</evidence>
<dbReference type="Gene3D" id="3.50.50.60">
    <property type="entry name" value="FAD/NAD(P)-binding domain"/>
    <property type="match status" value="1"/>
</dbReference>
<keyword evidence="3" id="KW-0809">Transit peptide</keyword>
<dbReference type="SUPFAM" id="SSF51905">
    <property type="entry name" value="FAD/NAD(P)-binding domain"/>
    <property type="match status" value="1"/>
</dbReference>
<reference evidence="6" key="2">
    <citation type="submission" date="2023-04" db="EMBL/GenBank/DDBJ databases">
        <authorList>
            <person name="Bruccoleri R.E."/>
            <person name="Oakeley E.J."/>
            <person name="Faust A.-M."/>
            <person name="Dessus-Babus S."/>
            <person name="Altorfer M."/>
            <person name="Burckhardt D."/>
            <person name="Oertli M."/>
            <person name="Naumann U."/>
            <person name="Petersen F."/>
            <person name="Wong J."/>
        </authorList>
    </citation>
    <scope>NUCLEOTIDE SEQUENCE</scope>
    <source>
        <strain evidence="6">GSM-AAB239-AS_SAM_17_03QT</strain>
        <tissue evidence="6">Leaf</tissue>
    </source>
</reference>
<dbReference type="Gene3D" id="3.90.660.10">
    <property type="match status" value="1"/>
</dbReference>
<dbReference type="PANTHER" id="PTHR10742">
    <property type="entry name" value="FLAVIN MONOAMINE OXIDASE"/>
    <property type="match status" value="1"/>
</dbReference>
<dbReference type="InterPro" id="IPR050281">
    <property type="entry name" value="Flavin_monoamine_oxidase"/>
</dbReference>
<keyword evidence="2" id="KW-0156">Chromatin regulator</keyword>
<evidence type="ECO:0000256" key="2">
    <source>
        <dbReference type="ARBA" id="ARBA00022853"/>
    </source>
</evidence>
<name>A0AAX6I8Z3_IRIPA</name>
<evidence type="ECO:0000256" key="4">
    <source>
        <dbReference type="SAM" id="MobiDB-lite"/>
    </source>
</evidence>
<dbReference type="Pfam" id="PF04433">
    <property type="entry name" value="SWIRM"/>
    <property type="match status" value="1"/>
</dbReference>
<proteinExistence type="inferred from homology"/>
<feature type="region of interest" description="Disordered" evidence="4">
    <location>
        <begin position="1"/>
        <end position="35"/>
    </location>
</feature>
<protein>
    <submittedName>
        <fullName evidence="6">Lysine-specific histone demethylase 1-like protein 2</fullName>
    </submittedName>
</protein>